<feature type="region of interest" description="Disordered" evidence="1">
    <location>
        <begin position="178"/>
        <end position="198"/>
    </location>
</feature>
<sequence>MKIWAIYPSANPERARESIKRWQRAGYYVAILFDNLKVGKAIKDIVDASIFEETYRGYFASNNTLARLALSKDADIIVISGDDMSPDEDHEAEEIGRECLQVYPAGLGVMQPTGDVGLKCDTICGSPWVGRAWVRRAYGGRGIFWPGYKHFYGDEELKDFSKSLGLLWQRSDITQYHDHPARTDRKKNPQHTDYQKNNSKTYWHDDKILFRQRKAQGWPDSEILSD</sequence>
<evidence type="ECO:0000313" key="2">
    <source>
        <dbReference type="EMBL" id="KKN46762.1"/>
    </source>
</evidence>
<evidence type="ECO:0000256" key="1">
    <source>
        <dbReference type="SAM" id="MobiDB-lite"/>
    </source>
</evidence>
<feature type="compositionally biased region" description="Basic and acidic residues" evidence="1">
    <location>
        <begin position="178"/>
        <end position="187"/>
    </location>
</feature>
<proteinExistence type="predicted"/>
<protein>
    <recommendedName>
        <fullName evidence="3">Glycosyltransferase 2-like domain-containing protein</fullName>
    </recommendedName>
</protein>
<accession>A0A0F9RBI6</accession>
<reference evidence="2" key="1">
    <citation type="journal article" date="2015" name="Nature">
        <title>Complex archaea that bridge the gap between prokaryotes and eukaryotes.</title>
        <authorList>
            <person name="Spang A."/>
            <person name="Saw J.H."/>
            <person name="Jorgensen S.L."/>
            <person name="Zaremba-Niedzwiedzka K."/>
            <person name="Martijn J."/>
            <person name="Lind A.E."/>
            <person name="van Eijk R."/>
            <person name="Schleper C."/>
            <person name="Guy L."/>
            <person name="Ettema T.J."/>
        </authorList>
    </citation>
    <scope>NUCLEOTIDE SEQUENCE</scope>
</reference>
<organism evidence="2">
    <name type="scientific">marine sediment metagenome</name>
    <dbReference type="NCBI Taxonomy" id="412755"/>
    <lineage>
        <taxon>unclassified sequences</taxon>
        <taxon>metagenomes</taxon>
        <taxon>ecological metagenomes</taxon>
    </lineage>
</organism>
<comment type="caution">
    <text evidence="2">The sequence shown here is derived from an EMBL/GenBank/DDBJ whole genome shotgun (WGS) entry which is preliminary data.</text>
</comment>
<dbReference type="EMBL" id="LAZR01001313">
    <property type="protein sequence ID" value="KKN46762.1"/>
    <property type="molecule type" value="Genomic_DNA"/>
</dbReference>
<dbReference type="AlphaFoldDB" id="A0A0F9RBI6"/>
<name>A0A0F9RBI6_9ZZZZ</name>
<gene>
    <name evidence="2" type="ORF">LCGC14_0669860</name>
</gene>
<evidence type="ECO:0008006" key="3">
    <source>
        <dbReference type="Google" id="ProtNLM"/>
    </source>
</evidence>